<dbReference type="GO" id="GO:0005576">
    <property type="term" value="C:extracellular region"/>
    <property type="evidence" value="ECO:0007669"/>
    <property type="project" value="UniProtKB-SubCell"/>
</dbReference>
<dbReference type="Pfam" id="PF01915">
    <property type="entry name" value="Glyco_hydro_3_C"/>
    <property type="match status" value="1"/>
</dbReference>
<evidence type="ECO:0000256" key="3">
    <source>
        <dbReference type="ARBA" id="ARBA00004987"/>
    </source>
</evidence>
<name>A0A9W4UEL4_9PLEO</name>
<evidence type="ECO:0000256" key="7">
    <source>
        <dbReference type="ARBA" id="ARBA00022729"/>
    </source>
</evidence>
<evidence type="ECO:0000313" key="17">
    <source>
        <dbReference type="Proteomes" id="UP001152607"/>
    </source>
</evidence>
<dbReference type="PANTHER" id="PTHR42715">
    <property type="entry name" value="BETA-GLUCOSIDASE"/>
    <property type="match status" value="1"/>
</dbReference>
<dbReference type="Gene3D" id="3.40.50.1700">
    <property type="entry name" value="Glycoside hydrolase family 3 C-terminal domain"/>
    <property type="match status" value="1"/>
</dbReference>
<keyword evidence="12" id="KW-0326">Glycosidase</keyword>
<keyword evidence="9" id="KW-0136">Cellulose degradation</keyword>
<accession>A0A9W4UEL4</accession>
<evidence type="ECO:0000256" key="10">
    <source>
        <dbReference type="ARBA" id="ARBA00023180"/>
    </source>
</evidence>
<organism evidence="16 17">
    <name type="scientific">Periconia digitata</name>
    <dbReference type="NCBI Taxonomy" id="1303443"/>
    <lineage>
        <taxon>Eukaryota</taxon>
        <taxon>Fungi</taxon>
        <taxon>Dikarya</taxon>
        <taxon>Ascomycota</taxon>
        <taxon>Pezizomycotina</taxon>
        <taxon>Dothideomycetes</taxon>
        <taxon>Pleosporomycetidae</taxon>
        <taxon>Pleosporales</taxon>
        <taxon>Massarineae</taxon>
        <taxon>Periconiaceae</taxon>
        <taxon>Periconia</taxon>
    </lineage>
</organism>
<dbReference type="FunFam" id="3.20.20.300:FF:000002">
    <property type="entry name" value="Probable beta-glucosidase"/>
    <property type="match status" value="1"/>
</dbReference>
<comment type="subcellular location">
    <subcellularLocation>
        <location evidence="2">Secreted</location>
    </subcellularLocation>
</comment>
<dbReference type="OrthoDB" id="416222at2759"/>
<dbReference type="AlphaFoldDB" id="A0A9W4UEL4"/>
<sequence>MAIVSVTRLLFALLSFPFVSIAQVPDGLPIDDATRQYLESLSPEKLAAILEIYQKAIAGQVPASPEVIEAQELYWSYDRSPPYYPTPQATGLDDWADAYEQASAMVDQMTIEEKVAVVSGQTSKKNGCSGMIPGVPRLGFPGICVNDGPNGLREMAAVSGYPSGITIGATWNKELALERGQFMGLESKVKGVNSLLGPTVGPLGRTVMAGRNWEAFSVDPYLCGVMGSQTVLGMQEHVIATAKHFIVNEQETNRQPSSFGMGNASVSATVDDKTMHELYLWPFQDLVKAGVGSALCSYNRINGSHGCQNSYTQNYLLKKELAFQGYIIGDYGALHTGVAAANAGMDVITPFEEVWGGNLTKAVSNGTMEVSRVDDMVKRIVAPWIKFAKFEPGSGLPVDVTKKHEVVNAINPLSRKNILQGATEGIVLVKNHNNTLPLKKPKLLTLYGYDAHIPLKNMPEGPNTKYSLGYQSVNVTDEEMQGLFIGIGDVPGGARSGTLVSGGGSASAVSAFITSPFAAFSERARHDDTFLLWDFESQNPAYANAASDACIVFINEFATEGQDRSTLADPWSDDLVLNVASKCPNTIVSIHNAGTRLVDRWFEHPNITAVLYAHLPGQESGSALVSVMYGDEAPSGRLPYTVAKNESDYGGLLSPVTADNSTNYYTNANLTEGVYIDYRHFDAYNITPRFEFGFGLSYTTFQYDNLEVAVTDLGTNASALPPVAPVSQGGVKSLWDVLVTVKATISNTGPVSAPEVAQLYLGIPGAPAKQLRGFEKVPLEAGNSTTVSFDLTRRDLSTWDTVQQSWVLQKGEVYKIYVGASSRDIRLSGSLNF</sequence>
<keyword evidence="13" id="KW-0624">Polysaccharide degradation</keyword>
<evidence type="ECO:0000256" key="1">
    <source>
        <dbReference type="ARBA" id="ARBA00000448"/>
    </source>
</evidence>
<dbReference type="Gene3D" id="2.60.40.10">
    <property type="entry name" value="Immunoglobulins"/>
    <property type="match status" value="1"/>
</dbReference>
<dbReference type="InterPro" id="IPR036962">
    <property type="entry name" value="Glyco_hydro_3_N_sf"/>
</dbReference>
<dbReference type="Pfam" id="PF00933">
    <property type="entry name" value="Glyco_hydro_3"/>
    <property type="match status" value="1"/>
</dbReference>
<dbReference type="Proteomes" id="UP001152607">
    <property type="component" value="Unassembled WGS sequence"/>
</dbReference>
<dbReference type="InterPro" id="IPR036881">
    <property type="entry name" value="Glyco_hydro_3_C_sf"/>
</dbReference>
<dbReference type="Pfam" id="PF14310">
    <property type="entry name" value="Fn3-like"/>
    <property type="match status" value="1"/>
</dbReference>
<evidence type="ECO:0000256" key="14">
    <source>
        <dbReference type="SAM" id="SignalP"/>
    </source>
</evidence>
<evidence type="ECO:0000313" key="16">
    <source>
        <dbReference type="EMBL" id="CAI6332893.1"/>
    </source>
</evidence>
<comment type="caution">
    <text evidence="16">The sequence shown here is derived from an EMBL/GenBank/DDBJ whole genome shotgun (WGS) entry which is preliminary data.</text>
</comment>
<keyword evidence="8" id="KW-0378">Hydrolase</keyword>
<dbReference type="InterPro" id="IPR001764">
    <property type="entry name" value="Glyco_hydro_3_N"/>
</dbReference>
<evidence type="ECO:0000256" key="12">
    <source>
        <dbReference type="ARBA" id="ARBA00023295"/>
    </source>
</evidence>
<evidence type="ECO:0000259" key="15">
    <source>
        <dbReference type="SMART" id="SM01217"/>
    </source>
</evidence>
<comment type="catalytic activity">
    <reaction evidence="1">
        <text>Hydrolysis of terminal, non-reducing beta-D-glucosyl residues with release of beta-D-glucose.</text>
        <dbReference type="EC" id="3.2.1.21"/>
    </reaction>
</comment>
<dbReference type="SMART" id="SM01217">
    <property type="entry name" value="Fn3_like"/>
    <property type="match status" value="1"/>
</dbReference>
<evidence type="ECO:0000256" key="2">
    <source>
        <dbReference type="ARBA" id="ARBA00004613"/>
    </source>
</evidence>
<evidence type="ECO:0000256" key="5">
    <source>
        <dbReference type="ARBA" id="ARBA00012744"/>
    </source>
</evidence>
<evidence type="ECO:0000256" key="13">
    <source>
        <dbReference type="ARBA" id="ARBA00023326"/>
    </source>
</evidence>
<dbReference type="InterPro" id="IPR026891">
    <property type="entry name" value="Fn3-like"/>
</dbReference>
<dbReference type="SUPFAM" id="SSF52279">
    <property type="entry name" value="Beta-D-glucan exohydrolase, C-terminal domain"/>
    <property type="match status" value="1"/>
</dbReference>
<keyword evidence="11" id="KW-0119">Carbohydrate metabolism</keyword>
<feature type="domain" description="Fibronectin type III-like" evidence="15">
    <location>
        <begin position="755"/>
        <end position="822"/>
    </location>
</feature>
<protein>
    <recommendedName>
        <fullName evidence="5">beta-glucosidase</fullName>
        <ecNumber evidence="5">3.2.1.21</ecNumber>
    </recommendedName>
</protein>
<keyword evidence="7 14" id="KW-0732">Signal</keyword>
<dbReference type="InterPro" id="IPR050288">
    <property type="entry name" value="Cellulose_deg_GH3"/>
</dbReference>
<dbReference type="InterPro" id="IPR013783">
    <property type="entry name" value="Ig-like_fold"/>
</dbReference>
<dbReference type="EC" id="3.2.1.21" evidence="5"/>
<dbReference type="Gene3D" id="3.20.20.300">
    <property type="entry name" value="Glycoside hydrolase, family 3, N-terminal domain"/>
    <property type="match status" value="1"/>
</dbReference>
<dbReference type="SUPFAM" id="SSF51445">
    <property type="entry name" value="(Trans)glycosidases"/>
    <property type="match status" value="1"/>
</dbReference>
<dbReference type="InterPro" id="IPR002772">
    <property type="entry name" value="Glyco_hydro_3_C"/>
</dbReference>
<dbReference type="PRINTS" id="PR00133">
    <property type="entry name" value="GLHYDRLASE3"/>
</dbReference>
<comment type="similarity">
    <text evidence="4">Belongs to the glycosyl hydrolase 3 family.</text>
</comment>
<gene>
    <name evidence="16" type="ORF">PDIGIT_LOCUS5926</name>
</gene>
<keyword evidence="6" id="KW-0964">Secreted</keyword>
<feature type="chain" id="PRO_5040811978" description="beta-glucosidase" evidence="14">
    <location>
        <begin position="23"/>
        <end position="833"/>
    </location>
</feature>
<reference evidence="16" key="1">
    <citation type="submission" date="2023-01" db="EMBL/GenBank/DDBJ databases">
        <authorList>
            <person name="Van Ghelder C."/>
            <person name="Rancurel C."/>
        </authorList>
    </citation>
    <scope>NUCLEOTIDE SEQUENCE</scope>
    <source>
        <strain evidence="16">CNCM I-4278</strain>
    </source>
</reference>
<dbReference type="EMBL" id="CAOQHR010000003">
    <property type="protein sequence ID" value="CAI6332893.1"/>
    <property type="molecule type" value="Genomic_DNA"/>
</dbReference>
<evidence type="ECO:0000256" key="9">
    <source>
        <dbReference type="ARBA" id="ARBA00023001"/>
    </source>
</evidence>
<keyword evidence="10" id="KW-0325">Glycoprotein</keyword>
<dbReference type="InterPro" id="IPR017853">
    <property type="entry name" value="GH"/>
</dbReference>
<dbReference type="FunFam" id="2.60.40.10:FF:000757">
    <property type="entry name" value="Beta-glucosidase G"/>
    <property type="match status" value="1"/>
</dbReference>
<comment type="pathway">
    <text evidence="3">Glycan metabolism; cellulose degradation.</text>
</comment>
<evidence type="ECO:0000256" key="8">
    <source>
        <dbReference type="ARBA" id="ARBA00022801"/>
    </source>
</evidence>
<evidence type="ECO:0000256" key="6">
    <source>
        <dbReference type="ARBA" id="ARBA00022525"/>
    </source>
</evidence>
<dbReference type="PANTHER" id="PTHR42715:SF5">
    <property type="entry name" value="BETA-GLUCOSIDASE M-RELATED"/>
    <property type="match status" value="1"/>
</dbReference>
<evidence type="ECO:0000256" key="4">
    <source>
        <dbReference type="ARBA" id="ARBA00005336"/>
    </source>
</evidence>
<proteinExistence type="inferred from homology"/>
<evidence type="ECO:0000256" key="11">
    <source>
        <dbReference type="ARBA" id="ARBA00023277"/>
    </source>
</evidence>
<dbReference type="GO" id="GO:0030245">
    <property type="term" value="P:cellulose catabolic process"/>
    <property type="evidence" value="ECO:0007669"/>
    <property type="project" value="UniProtKB-KW"/>
</dbReference>
<keyword evidence="17" id="KW-1185">Reference proteome</keyword>
<feature type="signal peptide" evidence="14">
    <location>
        <begin position="1"/>
        <end position="22"/>
    </location>
</feature>
<dbReference type="GO" id="GO:0008422">
    <property type="term" value="F:beta-glucosidase activity"/>
    <property type="evidence" value="ECO:0007669"/>
    <property type="project" value="UniProtKB-EC"/>
</dbReference>